<dbReference type="RefSeq" id="XP_025371156.1">
    <property type="nucleotide sequence ID" value="XM_025515132.1"/>
</dbReference>
<dbReference type="EMBL" id="KZ819365">
    <property type="protein sequence ID" value="PWN43996.1"/>
    <property type="molecule type" value="Genomic_DNA"/>
</dbReference>
<sequence>MEIDRAELGQVSLKLSWIVQGALGRAFIARRAATDACIGVPVWQAQCKDAQCMELLNGLPVIIQRSKVSGSSKPSNKLFDVRWQSFFSKVSNRGVKLAHRERMAVPKSLLNKNPDAKAAVQAGVPVYLQAVQCRVGNVSLEFGTMAKGWKAASEQLELGRGSQLLRLLVGCADALGCKDGQNLEAPGDWVRCAQLPTFPRGSAVFREISKLFGSKPNLNLKLTGQRQEGAFLYLGNPFCRQWGYGLPTGKVDDGAQVEVVVAAQHKSPEHAQVWLRVVDPPENCGRSAEWIMLCTLAPQFICKVNKWLKSLA</sequence>
<dbReference type="Proteomes" id="UP000245783">
    <property type="component" value="Unassembled WGS sequence"/>
</dbReference>
<dbReference type="InParanoid" id="A0A316W2A7"/>
<protein>
    <submittedName>
        <fullName evidence="1">Uncharacterized protein</fullName>
    </submittedName>
</protein>
<accession>A0A316W2A7</accession>
<gene>
    <name evidence="1" type="ORF">IE81DRAFT_329165</name>
</gene>
<evidence type="ECO:0000313" key="2">
    <source>
        <dbReference type="Proteomes" id="UP000245783"/>
    </source>
</evidence>
<reference evidence="1 2" key="1">
    <citation type="journal article" date="2018" name="Mol. Biol. Evol.">
        <title>Broad Genomic Sampling Reveals a Smut Pathogenic Ancestry of the Fungal Clade Ustilaginomycotina.</title>
        <authorList>
            <person name="Kijpornyongpan T."/>
            <person name="Mondo S.J."/>
            <person name="Barry K."/>
            <person name="Sandor L."/>
            <person name="Lee J."/>
            <person name="Lipzen A."/>
            <person name="Pangilinan J."/>
            <person name="LaButti K."/>
            <person name="Hainaut M."/>
            <person name="Henrissat B."/>
            <person name="Grigoriev I.V."/>
            <person name="Spatafora J.W."/>
            <person name="Aime M.C."/>
        </authorList>
    </citation>
    <scope>NUCLEOTIDE SEQUENCE [LARGE SCALE GENOMIC DNA]</scope>
    <source>
        <strain evidence="1 2">MCA 4658</strain>
    </source>
</reference>
<proteinExistence type="predicted"/>
<dbReference type="GeneID" id="37037002"/>
<keyword evidence="2" id="KW-1185">Reference proteome</keyword>
<dbReference type="AlphaFoldDB" id="A0A316W2A7"/>
<evidence type="ECO:0000313" key="1">
    <source>
        <dbReference type="EMBL" id="PWN43996.1"/>
    </source>
</evidence>
<name>A0A316W2A7_9BASI</name>
<organism evidence="1 2">
    <name type="scientific">Ceraceosorus guamensis</name>
    <dbReference type="NCBI Taxonomy" id="1522189"/>
    <lineage>
        <taxon>Eukaryota</taxon>
        <taxon>Fungi</taxon>
        <taxon>Dikarya</taxon>
        <taxon>Basidiomycota</taxon>
        <taxon>Ustilaginomycotina</taxon>
        <taxon>Exobasidiomycetes</taxon>
        <taxon>Ceraceosorales</taxon>
        <taxon>Ceraceosoraceae</taxon>
        <taxon>Ceraceosorus</taxon>
    </lineage>
</organism>